<dbReference type="GO" id="GO:0000156">
    <property type="term" value="F:phosphorelay response regulator activity"/>
    <property type="evidence" value="ECO:0007669"/>
    <property type="project" value="TreeGrafter"/>
</dbReference>
<feature type="DNA-binding region" description="OmpR/PhoB-type" evidence="5">
    <location>
        <begin position="123"/>
        <end position="222"/>
    </location>
</feature>
<keyword evidence="3 5" id="KW-0238">DNA-binding</keyword>
<dbReference type="Gene3D" id="3.40.50.2300">
    <property type="match status" value="1"/>
</dbReference>
<dbReference type="Gene3D" id="6.10.250.690">
    <property type="match status" value="1"/>
</dbReference>
<dbReference type="InterPro" id="IPR001867">
    <property type="entry name" value="OmpR/PhoB-type_DNA-bd"/>
</dbReference>
<feature type="modified residue" description="4-aspartylphosphate" evidence="4">
    <location>
        <position position="49"/>
    </location>
</feature>
<keyword evidence="9" id="KW-1185">Reference proteome</keyword>
<keyword evidence="2" id="KW-0902">Two-component regulatory system</keyword>
<dbReference type="EMBL" id="BOOR01000006">
    <property type="protein sequence ID" value="GII52508.1"/>
    <property type="molecule type" value="Genomic_DNA"/>
</dbReference>
<dbReference type="InterPro" id="IPR001789">
    <property type="entry name" value="Sig_transdc_resp-reg_receiver"/>
</dbReference>
<dbReference type="CDD" id="cd00383">
    <property type="entry name" value="trans_reg_C"/>
    <property type="match status" value="1"/>
</dbReference>
<dbReference type="Pfam" id="PF00486">
    <property type="entry name" value="Trans_reg_C"/>
    <property type="match status" value="1"/>
</dbReference>
<proteinExistence type="predicted"/>
<evidence type="ECO:0000256" key="4">
    <source>
        <dbReference type="PROSITE-ProRule" id="PRU00169"/>
    </source>
</evidence>
<gene>
    <name evidence="8" type="ORF">Pth03_08970</name>
</gene>
<dbReference type="SUPFAM" id="SSF52172">
    <property type="entry name" value="CheY-like"/>
    <property type="match status" value="1"/>
</dbReference>
<dbReference type="InterPro" id="IPR039420">
    <property type="entry name" value="WalR-like"/>
</dbReference>
<dbReference type="Gene3D" id="1.10.10.10">
    <property type="entry name" value="Winged helix-like DNA-binding domain superfamily/Winged helix DNA-binding domain"/>
    <property type="match status" value="1"/>
</dbReference>
<feature type="domain" description="OmpR/PhoB-type" evidence="7">
    <location>
        <begin position="123"/>
        <end position="222"/>
    </location>
</feature>
<comment type="caution">
    <text evidence="8">The sequence shown here is derived from an EMBL/GenBank/DDBJ whole genome shotgun (WGS) entry which is preliminary data.</text>
</comment>
<dbReference type="PROSITE" id="PS50110">
    <property type="entry name" value="RESPONSE_REGULATORY"/>
    <property type="match status" value="1"/>
</dbReference>
<reference evidence="8" key="1">
    <citation type="submission" date="2021-01" db="EMBL/GenBank/DDBJ databases">
        <title>Whole genome shotgun sequence of Planotetraspora thailandica NBRC 104271.</title>
        <authorList>
            <person name="Komaki H."/>
            <person name="Tamura T."/>
        </authorList>
    </citation>
    <scope>NUCLEOTIDE SEQUENCE</scope>
    <source>
        <strain evidence="8">NBRC 104271</strain>
    </source>
</reference>
<evidence type="ECO:0000313" key="9">
    <source>
        <dbReference type="Proteomes" id="UP000605992"/>
    </source>
</evidence>
<dbReference type="PROSITE" id="PS51755">
    <property type="entry name" value="OMPR_PHOB"/>
    <property type="match status" value="1"/>
</dbReference>
<evidence type="ECO:0000256" key="1">
    <source>
        <dbReference type="ARBA" id="ARBA00022553"/>
    </source>
</evidence>
<dbReference type="InterPro" id="IPR036388">
    <property type="entry name" value="WH-like_DNA-bd_sf"/>
</dbReference>
<evidence type="ECO:0000256" key="5">
    <source>
        <dbReference type="PROSITE-ProRule" id="PRU01091"/>
    </source>
</evidence>
<dbReference type="GO" id="GO:0005829">
    <property type="term" value="C:cytosol"/>
    <property type="evidence" value="ECO:0007669"/>
    <property type="project" value="TreeGrafter"/>
</dbReference>
<dbReference type="SMART" id="SM00862">
    <property type="entry name" value="Trans_reg_C"/>
    <property type="match status" value="1"/>
</dbReference>
<name>A0A8J3UWG9_9ACTN</name>
<dbReference type="PANTHER" id="PTHR48111">
    <property type="entry name" value="REGULATOR OF RPOS"/>
    <property type="match status" value="1"/>
</dbReference>
<dbReference type="AlphaFoldDB" id="A0A8J3UWG9"/>
<dbReference type="PANTHER" id="PTHR48111:SF40">
    <property type="entry name" value="PHOSPHATE REGULON TRANSCRIPTIONAL REGULATORY PROTEIN PHOB"/>
    <property type="match status" value="1"/>
</dbReference>
<evidence type="ECO:0000259" key="6">
    <source>
        <dbReference type="PROSITE" id="PS50110"/>
    </source>
</evidence>
<organism evidence="8 9">
    <name type="scientific">Planotetraspora thailandica</name>
    <dbReference type="NCBI Taxonomy" id="487172"/>
    <lineage>
        <taxon>Bacteria</taxon>
        <taxon>Bacillati</taxon>
        <taxon>Actinomycetota</taxon>
        <taxon>Actinomycetes</taxon>
        <taxon>Streptosporangiales</taxon>
        <taxon>Streptosporangiaceae</taxon>
        <taxon>Planotetraspora</taxon>
    </lineage>
</organism>
<evidence type="ECO:0000256" key="3">
    <source>
        <dbReference type="ARBA" id="ARBA00023125"/>
    </source>
</evidence>
<feature type="domain" description="Response regulatory" evidence="6">
    <location>
        <begin position="1"/>
        <end position="114"/>
    </location>
</feature>
<evidence type="ECO:0000256" key="2">
    <source>
        <dbReference type="ARBA" id="ARBA00023012"/>
    </source>
</evidence>
<protein>
    <submittedName>
        <fullName evidence="8">DNA-binding response regulator</fullName>
    </submittedName>
</protein>
<accession>A0A8J3UWG9</accession>
<dbReference type="SMART" id="SM00448">
    <property type="entry name" value="REC"/>
    <property type="match status" value="1"/>
</dbReference>
<dbReference type="InterPro" id="IPR011006">
    <property type="entry name" value="CheY-like_superfamily"/>
</dbReference>
<dbReference type="Proteomes" id="UP000605992">
    <property type="component" value="Unassembled WGS sequence"/>
</dbReference>
<evidence type="ECO:0000313" key="8">
    <source>
        <dbReference type="EMBL" id="GII52508.1"/>
    </source>
</evidence>
<keyword evidence="1 4" id="KW-0597">Phosphoprotein</keyword>
<dbReference type="GO" id="GO:0006355">
    <property type="term" value="P:regulation of DNA-templated transcription"/>
    <property type="evidence" value="ECO:0007669"/>
    <property type="project" value="InterPro"/>
</dbReference>
<dbReference type="GO" id="GO:0032993">
    <property type="term" value="C:protein-DNA complex"/>
    <property type="evidence" value="ECO:0007669"/>
    <property type="project" value="TreeGrafter"/>
</dbReference>
<evidence type="ECO:0000259" key="7">
    <source>
        <dbReference type="PROSITE" id="PS51755"/>
    </source>
</evidence>
<dbReference type="Pfam" id="PF00072">
    <property type="entry name" value="Response_reg"/>
    <property type="match status" value="1"/>
</dbReference>
<sequence length="224" mass="24846">MLVVEDDPVIGSELVEALAGHGYEAALATTGEEAVEKALSAAPDLVLLDLGLPDVDGVSLCRRLRGAVPYTVIVVLTARTQEFEVVVALDAGADDYLTKPFRLTELLARLRAHLRRQTVSPEQRSVSVGLLRLDLPARRAYVSGSEVALRPKEFDLLAALVRRAGEVVTREQLMEEVWDANWFGPTKTLDVHVFALRRKLTEEGEDPRRISTLRGRGYRYETEL</sequence>
<dbReference type="GO" id="GO:0000976">
    <property type="term" value="F:transcription cis-regulatory region binding"/>
    <property type="evidence" value="ECO:0007669"/>
    <property type="project" value="TreeGrafter"/>
</dbReference>